<dbReference type="SUPFAM" id="SSF46689">
    <property type="entry name" value="Homeodomain-like"/>
    <property type="match status" value="1"/>
</dbReference>
<organism evidence="11 12">
    <name type="scientific">Paenibacillus septentrionalis</name>
    <dbReference type="NCBI Taxonomy" id="429342"/>
    <lineage>
        <taxon>Bacteria</taxon>
        <taxon>Bacillati</taxon>
        <taxon>Bacillota</taxon>
        <taxon>Bacilli</taxon>
        <taxon>Bacillales</taxon>
        <taxon>Paenibacillaceae</taxon>
        <taxon>Paenibacillus</taxon>
    </lineage>
</organism>
<dbReference type="PRINTS" id="PR00032">
    <property type="entry name" value="HTHARAC"/>
</dbReference>
<dbReference type="CDD" id="cd17536">
    <property type="entry name" value="REC_YesN-like"/>
    <property type="match status" value="1"/>
</dbReference>
<evidence type="ECO:0000256" key="2">
    <source>
        <dbReference type="ARBA" id="ARBA00022490"/>
    </source>
</evidence>
<protein>
    <submittedName>
        <fullName evidence="11">Helix-turn-helix domain-containing protein</fullName>
    </submittedName>
</protein>
<keyword evidence="4" id="KW-0902">Two-component regulatory system</keyword>
<dbReference type="Pfam" id="PF00072">
    <property type="entry name" value="Response_reg"/>
    <property type="match status" value="1"/>
</dbReference>
<dbReference type="Gene3D" id="1.10.10.60">
    <property type="entry name" value="Homeodomain-like"/>
    <property type="match status" value="2"/>
</dbReference>
<feature type="modified residue" description="4-aspartylphosphate" evidence="8">
    <location>
        <position position="57"/>
    </location>
</feature>
<feature type="domain" description="HTH araC/xylS-type" evidence="9">
    <location>
        <begin position="448"/>
        <end position="546"/>
    </location>
</feature>
<dbReference type="Proteomes" id="UP001596233">
    <property type="component" value="Unassembled WGS sequence"/>
</dbReference>
<evidence type="ECO:0000256" key="7">
    <source>
        <dbReference type="ARBA" id="ARBA00023163"/>
    </source>
</evidence>
<proteinExistence type="predicted"/>
<dbReference type="InterPro" id="IPR051552">
    <property type="entry name" value="HptR"/>
</dbReference>
<dbReference type="InterPro" id="IPR018062">
    <property type="entry name" value="HTH_AraC-typ_CS"/>
</dbReference>
<evidence type="ECO:0000256" key="5">
    <source>
        <dbReference type="ARBA" id="ARBA00023015"/>
    </source>
</evidence>
<sequence>MSSINVIIIDDEEPLREAIKILGQWDELHVQHIYEARNGKEALELLAQQPIDIALIDMKMPEMNGKQLLQEIELRYPKLLTVVISGYDDFEYTKQAIRSRVVDYLLKPINRQELNQVLKTAVDMIAAKRKEEEESIHQTITLNMSLPKLKEKLYLSLIDRSYRSYYSEDLVKLVGEDRPNQLRAAASIFMLNLNELSKKRFKQDIDLLHFAVTNIIHDLTSTYFQSFSLANPKQEREIITVISMEGSYREDMLYTLYHQMKKLSVTLKELFQLDVVIGIGMPVATIRELTASFDQSRKALMSFDLKRDHSRSSVIKFEEAHQERVKDNKSVLSRVNQLKQALETGNTVLLQTFCQEIYQKLNTADQFSLGESQKLLDELILIFNDLAMEFGVPSSSLPIGVNDPLHALGLNSDYANMEQMERLLLSIAQAYKERIDQENQQNTSFKIQDIKKYIDLYYYEEIKVTMFAEKYYLSREYLMKLFKQQYGKGIHEYVQYVRMEKAKELLADEQLKVQEISEMLGYKDKNYFSKAFRNMFSMTPSEYRQSLESTKK</sequence>
<dbReference type="PANTHER" id="PTHR42713">
    <property type="entry name" value="HISTIDINE KINASE-RELATED"/>
    <property type="match status" value="1"/>
</dbReference>
<keyword evidence="6" id="KW-0238">DNA-binding</keyword>
<dbReference type="PROSITE" id="PS00041">
    <property type="entry name" value="HTH_ARAC_FAMILY_1"/>
    <property type="match status" value="1"/>
</dbReference>
<feature type="domain" description="Response regulatory" evidence="10">
    <location>
        <begin position="5"/>
        <end position="122"/>
    </location>
</feature>
<evidence type="ECO:0000313" key="12">
    <source>
        <dbReference type="Proteomes" id="UP001596233"/>
    </source>
</evidence>
<evidence type="ECO:0000256" key="6">
    <source>
        <dbReference type="ARBA" id="ARBA00023125"/>
    </source>
</evidence>
<evidence type="ECO:0000313" key="11">
    <source>
        <dbReference type="EMBL" id="MFC6333737.1"/>
    </source>
</evidence>
<keyword evidence="12" id="KW-1185">Reference proteome</keyword>
<dbReference type="InterPro" id="IPR018060">
    <property type="entry name" value="HTH_AraC"/>
</dbReference>
<dbReference type="InterPro" id="IPR009057">
    <property type="entry name" value="Homeodomain-like_sf"/>
</dbReference>
<name>A0ABW1V7I7_9BACL</name>
<dbReference type="SMART" id="SM00448">
    <property type="entry name" value="REC"/>
    <property type="match status" value="1"/>
</dbReference>
<dbReference type="RefSeq" id="WP_379235513.1">
    <property type="nucleotide sequence ID" value="NZ_JBHSTE010000004.1"/>
</dbReference>
<dbReference type="InterPro" id="IPR011006">
    <property type="entry name" value="CheY-like_superfamily"/>
</dbReference>
<dbReference type="SUPFAM" id="SSF52172">
    <property type="entry name" value="CheY-like"/>
    <property type="match status" value="1"/>
</dbReference>
<accession>A0ABW1V7I7</accession>
<comment type="caution">
    <text evidence="11">The sequence shown here is derived from an EMBL/GenBank/DDBJ whole genome shotgun (WGS) entry which is preliminary data.</text>
</comment>
<dbReference type="SMART" id="SM00342">
    <property type="entry name" value="HTH_ARAC"/>
    <property type="match status" value="1"/>
</dbReference>
<keyword evidence="5" id="KW-0805">Transcription regulation</keyword>
<evidence type="ECO:0000259" key="9">
    <source>
        <dbReference type="PROSITE" id="PS01124"/>
    </source>
</evidence>
<dbReference type="EMBL" id="JBHSTE010000004">
    <property type="protein sequence ID" value="MFC6333737.1"/>
    <property type="molecule type" value="Genomic_DNA"/>
</dbReference>
<dbReference type="PROSITE" id="PS50110">
    <property type="entry name" value="RESPONSE_REGULATORY"/>
    <property type="match status" value="1"/>
</dbReference>
<dbReference type="PANTHER" id="PTHR42713:SF3">
    <property type="entry name" value="TRANSCRIPTIONAL REGULATORY PROTEIN HPTR"/>
    <property type="match status" value="1"/>
</dbReference>
<evidence type="ECO:0000256" key="4">
    <source>
        <dbReference type="ARBA" id="ARBA00023012"/>
    </source>
</evidence>
<dbReference type="Pfam" id="PF12833">
    <property type="entry name" value="HTH_18"/>
    <property type="match status" value="1"/>
</dbReference>
<reference evidence="12" key="1">
    <citation type="journal article" date="2019" name="Int. J. Syst. Evol. Microbiol.">
        <title>The Global Catalogue of Microorganisms (GCM) 10K type strain sequencing project: providing services to taxonomists for standard genome sequencing and annotation.</title>
        <authorList>
            <consortium name="The Broad Institute Genomics Platform"/>
            <consortium name="The Broad Institute Genome Sequencing Center for Infectious Disease"/>
            <person name="Wu L."/>
            <person name="Ma J."/>
        </authorList>
    </citation>
    <scope>NUCLEOTIDE SEQUENCE [LARGE SCALE GENOMIC DNA]</scope>
    <source>
        <strain evidence="12">PCU 280</strain>
    </source>
</reference>
<dbReference type="Gene3D" id="3.40.50.2300">
    <property type="match status" value="1"/>
</dbReference>
<evidence type="ECO:0000256" key="3">
    <source>
        <dbReference type="ARBA" id="ARBA00022553"/>
    </source>
</evidence>
<evidence type="ECO:0000259" key="10">
    <source>
        <dbReference type="PROSITE" id="PS50110"/>
    </source>
</evidence>
<evidence type="ECO:0000256" key="8">
    <source>
        <dbReference type="PROSITE-ProRule" id="PRU00169"/>
    </source>
</evidence>
<gene>
    <name evidence="11" type="ORF">ACFP56_14005</name>
</gene>
<evidence type="ECO:0000256" key="1">
    <source>
        <dbReference type="ARBA" id="ARBA00004496"/>
    </source>
</evidence>
<keyword evidence="3 8" id="KW-0597">Phosphoprotein</keyword>
<dbReference type="InterPro" id="IPR020449">
    <property type="entry name" value="Tscrpt_reg_AraC-type_HTH"/>
</dbReference>
<dbReference type="InterPro" id="IPR001789">
    <property type="entry name" value="Sig_transdc_resp-reg_receiver"/>
</dbReference>
<keyword evidence="7" id="KW-0804">Transcription</keyword>
<dbReference type="PROSITE" id="PS01124">
    <property type="entry name" value="HTH_ARAC_FAMILY_2"/>
    <property type="match status" value="1"/>
</dbReference>
<keyword evidence="2" id="KW-0963">Cytoplasm</keyword>
<comment type="subcellular location">
    <subcellularLocation>
        <location evidence="1">Cytoplasm</location>
    </subcellularLocation>
</comment>